<feature type="transmembrane region" description="Helical" evidence="14">
    <location>
        <begin position="409"/>
        <end position="439"/>
    </location>
</feature>
<feature type="transmembrane region" description="Helical" evidence="14">
    <location>
        <begin position="478"/>
        <end position="497"/>
    </location>
</feature>
<comment type="catalytic activity">
    <reaction evidence="13">
        <text>NAD(+) + NADPH + H(+)(in) = NADH + NADP(+) + H(+)(out)</text>
        <dbReference type="Rhea" id="RHEA:47992"/>
        <dbReference type="ChEBI" id="CHEBI:15378"/>
        <dbReference type="ChEBI" id="CHEBI:57540"/>
        <dbReference type="ChEBI" id="CHEBI:57783"/>
        <dbReference type="ChEBI" id="CHEBI:57945"/>
        <dbReference type="ChEBI" id="CHEBI:58349"/>
        <dbReference type="EC" id="7.1.1.1"/>
    </reaction>
</comment>
<accession>A0ABP9F9J4</accession>
<evidence type="ECO:0000256" key="2">
    <source>
        <dbReference type="ARBA" id="ARBA00004429"/>
    </source>
</evidence>
<evidence type="ECO:0000256" key="4">
    <source>
        <dbReference type="ARBA" id="ARBA00022475"/>
    </source>
</evidence>
<keyword evidence="4" id="KW-1003">Cell membrane</keyword>
<keyword evidence="6 14" id="KW-0812">Transmembrane</keyword>
<evidence type="ECO:0000259" key="15">
    <source>
        <dbReference type="SMART" id="SM01002"/>
    </source>
</evidence>
<comment type="function">
    <text evidence="1">The transhydrogenation between NADH and NADP is coupled to respiration and ATP hydrolysis and functions as a proton pump across the membrane.</text>
</comment>
<keyword evidence="11" id="KW-0520">NAD</keyword>
<name>A0ABP9F9J4_9ACTN</name>
<dbReference type="InterPro" id="IPR007886">
    <property type="entry name" value="AlaDH/PNT_N"/>
</dbReference>
<evidence type="ECO:0000256" key="3">
    <source>
        <dbReference type="ARBA" id="ARBA00012943"/>
    </source>
</evidence>
<evidence type="ECO:0000256" key="1">
    <source>
        <dbReference type="ARBA" id="ARBA00003943"/>
    </source>
</evidence>
<dbReference type="InterPro" id="IPR024605">
    <property type="entry name" value="NADP_transhyd_a_C"/>
</dbReference>
<keyword evidence="18" id="KW-1185">Reference proteome</keyword>
<protein>
    <recommendedName>
        <fullName evidence="3">proton-translocating NAD(P)(+) transhydrogenase</fullName>
        <ecNumber evidence="3">7.1.1.1</ecNumber>
    </recommendedName>
</protein>
<feature type="domain" description="Alanine dehydrogenase/pyridine nucleotide transhydrogenase NAD(H)-binding" evidence="15">
    <location>
        <begin position="144"/>
        <end position="308"/>
    </location>
</feature>
<keyword evidence="8" id="KW-0521">NADP</keyword>
<keyword evidence="9" id="KW-1278">Translocase</keyword>
<dbReference type="InterPro" id="IPR026255">
    <property type="entry name" value="NADP_transhyd_a"/>
</dbReference>
<dbReference type="EC" id="7.1.1.1" evidence="3"/>
<dbReference type="PANTHER" id="PTHR10160">
    <property type="entry name" value="NAD(P) TRANSHYDROGENASE"/>
    <property type="match status" value="1"/>
</dbReference>
<gene>
    <name evidence="17" type="ORF">GCM10025789_07430</name>
</gene>
<evidence type="ECO:0000256" key="6">
    <source>
        <dbReference type="ARBA" id="ARBA00022692"/>
    </source>
</evidence>
<feature type="transmembrane region" description="Helical" evidence="14">
    <location>
        <begin position="445"/>
        <end position="466"/>
    </location>
</feature>
<dbReference type="Pfam" id="PF01262">
    <property type="entry name" value="AlaDh_PNT_C"/>
    <property type="match status" value="1"/>
</dbReference>
<evidence type="ECO:0000313" key="18">
    <source>
        <dbReference type="Proteomes" id="UP001501521"/>
    </source>
</evidence>
<dbReference type="Gene3D" id="3.40.50.720">
    <property type="entry name" value="NAD(P)-binding Rossmann-like Domain"/>
    <property type="match status" value="2"/>
</dbReference>
<dbReference type="InterPro" id="IPR036291">
    <property type="entry name" value="NAD(P)-bd_dom_sf"/>
</dbReference>
<keyword evidence="10 14" id="KW-1133">Transmembrane helix</keyword>
<dbReference type="SMART" id="SM01002">
    <property type="entry name" value="AlaDh_PNT_C"/>
    <property type="match status" value="1"/>
</dbReference>
<reference evidence="18" key="1">
    <citation type="journal article" date="2019" name="Int. J. Syst. Evol. Microbiol.">
        <title>The Global Catalogue of Microorganisms (GCM) 10K type strain sequencing project: providing services to taxonomists for standard genome sequencing and annotation.</title>
        <authorList>
            <consortium name="The Broad Institute Genomics Platform"/>
            <consortium name="The Broad Institute Genome Sequencing Center for Infectious Disease"/>
            <person name="Wu L."/>
            <person name="Ma J."/>
        </authorList>
    </citation>
    <scope>NUCLEOTIDE SEQUENCE [LARGE SCALE GENOMIC DNA]</scope>
    <source>
        <strain evidence="18">JCM 19125</strain>
    </source>
</reference>
<keyword evidence="12 14" id="KW-0472">Membrane</keyword>
<feature type="domain" description="Alanine dehydrogenase/pyridine nucleotide transhydrogenase N-terminal" evidence="16">
    <location>
        <begin position="4"/>
        <end position="135"/>
    </location>
</feature>
<sequence>MLIGIPNEAPEARVAATPSTVAQLLRLGHRVAVQSGAGARASIPDGAFTEAGADVVTAAEVWQSDVIAMVGAPTPEQTALLRQGQTVVGFLHPRTDLGLTEALAARGVTALSMDMVPRISRAQSLDALSSMANIAGYRAAIEAGHAFGRMFGGQVTAAGKVPPAKVFVIGTGVAGLAAVGAARNLGAETFATDVRPETAEQVESMGARFLHIATAKEVSADGYARESTGDDAAKAALLYAEQARTVDIIITTAAIPGRPSPKLITADMVASMRPGSVIVDLAAAGGGNCEVTRPGETYTTDGGVTIIGWTDLASRLPGQASQLYGTNLVNLFKLLTPGADGELTLDFDDEVHRQMTVTRDGEITFPPPPIQVSAAPAVAAPAAVPAPLPRVTPPDQWARFRRLMLVAAAWLLLALVLPGGFLAHILVFGLACVVGYYVVWGVQPALYTPLMSVSNAISGTTIVGAITQLTSPLLHVQLLAFVAIVLAGINCVGGFAITQRMLGLFSRSDAPAKEA</sequence>
<dbReference type="RefSeq" id="WP_345579165.1">
    <property type="nucleotide sequence ID" value="NZ_BAABLV010000012.1"/>
</dbReference>
<dbReference type="SUPFAM" id="SSF51735">
    <property type="entry name" value="NAD(P)-binding Rossmann-fold domains"/>
    <property type="match status" value="1"/>
</dbReference>
<evidence type="ECO:0000256" key="8">
    <source>
        <dbReference type="ARBA" id="ARBA00022857"/>
    </source>
</evidence>
<dbReference type="SUPFAM" id="SSF52283">
    <property type="entry name" value="Formate/glycerate dehydrogenase catalytic domain-like"/>
    <property type="match status" value="1"/>
</dbReference>
<comment type="subcellular location">
    <subcellularLocation>
        <location evidence="2">Cell inner membrane</location>
        <topology evidence="2">Multi-pass membrane protein</topology>
    </subcellularLocation>
</comment>
<evidence type="ECO:0000256" key="7">
    <source>
        <dbReference type="ARBA" id="ARBA00022741"/>
    </source>
</evidence>
<dbReference type="PIRSF" id="PIRSF000203">
    <property type="entry name" value="NADP_transhydrogenase_alpha"/>
    <property type="match status" value="1"/>
</dbReference>
<dbReference type="NCBIfam" id="TIGR00561">
    <property type="entry name" value="pntA"/>
    <property type="match status" value="1"/>
</dbReference>
<dbReference type="Pfam" id="PF05222">
    <property type="entry name" value="AlaDh_PNT_N"/>
    <property type="match status" value="1"/>
</dbReference>
<comment type="caution">
    <text evidence="17">The sequence shown here is derived from an EMBL/GenBank/DDBJ whole genome shotgun (WGS) entry which is preliminary data.</text>
</comment>
<evidence type="ECO:0000256" key="10">
    <source>
        <dbReference type="ARBA" id="ARBA00022989"/>
    </source>
</evidence>
<evidence type="ECO:0000256" key="5">
    <source>
        <dbReference type="ARBA" id="ARBA00022519"/>
    </source>
</evidence>
<organism evidence="17 18">
    <name type="scientific">Tessaracoccus lubricantis</name>
    <dbReference type="NCBI Taxonomy" id="545543"/>
    <lineage>
        <taxon>Bacteria</taxon>
        <taxon>Bacillati</taxon>
        <taxon>Actinomycetota</taxon>
        <taxon>Actinomycetes</taxon>
        <taxon>Propionibacteriales</taxon>
        <taxon>Propionibacteriaceae</taxon>
        <taxon>Tessaracoccus</taxon>
    </lineage>
</organism>
<dbReference type="Proteomes" id="UP001501521">
    <property type="component" value="Unassembled WGS sequence"/>
</dbReference>
<keyword evidence="5" id="KW-0997">Cell inner membrane</keyword>
<dbReference type="InterPro" id="IPR007698">
    <property type="entry name" value="AlaDH/PNT_NAD(H)-bd"/>
</dbReference>
<dbReference type="EMBL" id="BAABLV010000012">
    <property type="protein sequence ID" value="GAA4892794.1"/>
    <property type="molecule type" value="Genomic_DNA"/>
</dbReference>
<evidence type="ECO:0000259" key="16">
    <source>
        <dbReference type="SMART" id="SM01003"/>
    </source>
</evidence>
<evidence type="ECO:0000256" key="11">
    <source>
        <dbReference type="ARBA" id="ARBA00023027"/>
    </source>
</evidence>
<dbReference type="Pfam" id="PF12769">
    <property type="entry name" value="PNTB_4TM"/>
    <property type="match status" value="1"/>
</dbReference>
<evidence type="ECO:0000256" key="14">
    <source>
        <dbReference type="SAM" id="Phobius"/>
    </source>
</evidence>
<evidence type="ECO:0000256" key="12">
    <source>
        <dbReference type="ARBA" id="ARBA00023136"/>
    </source>
</evidence>
<evidence type="ECO:0000256" key="13">
    <source>
        <dbReference type="ARBA" id="ARBA00048202"/>
    </source>
</evidence>
<proteinExistence type="predicted"/>
<evidence type="ECO:0000313" key="17">
    <source>
        <dbReference type="EMBL" id="GAA4892794.1"/>
    </source>
</evidence>
<dbReference type="SMART" id="SM01003">
    <property type="entry name" value="AlaDh_PNT_N"/>
    <property type="match status" value="1"/>
</dbReference>
<dbReference type="NCBIfam" id="NF006942">
    <property type="entry name" value="PRK09424.1"/>
    <property type="match status" value="1"/>
</dbReference>
<evidence type="ECO:0000256" key="9">
    <source>
        <dbReference type="ARBA" id="ARBA00022967"/>
    </source>
</evidence>
<dbReference type="CDD" id="cd05304">
    <property type="entry name" value="Rubrum_tdh"/>
    <property type="match status" value="1"/>
</dbReference>
<keyword evidence="7" id="KW-0547">Nucleotide-binding</keyword>
<dbReference type="PANTHER" id="PTHR10160:SF19">
    <property type="entry name" value="PROTON-TRANSLOCATING NAD(P)(+) TRANSHYDROGENASE"/>
    <property type="match status" value="1"/>
</dbReference>